<proteinExistence type="predicted"/>
<accession>A0ACC2ADT9</accession>
<protein>
    <submittedName>
        <fullName evidence="1">Uncharacterized protein</fullName>
    </submittedName>
</protein>
<reference evidence="2" key="1">
    <citation type="journal article" date="2024" name="Proc. Natl. Acad. Sci. U.S.A.">
        <title>Extraordinary preservation of gene collinearity over three hundred million years revealed in homosporous lycophytes.</title>
        <authorList>
            <person name="Li C."/>
            <person name="Wickell D."/>
            <person name="Kuo L.Y."/>
            <person name="Chen X."/>
            <person name="Nie B."/>
            <person name="Liao X."/>
            <person name="Peng D."/>
            <person name="Ji J."/>
            <person name="Jenkins J."/>
            <person name="Williams M."/>
            <person name="Shu S."/>
            <person name="Plott C."/>
            <person name="Barry K."/>
            <person name="Rajasekar S."/>
            <person name="Grimwood J."/>
            <person name="Han X."/>
            <person name="Sun S."/>
            <person name="Hou Z."/>
            <person name="He W."/>
            <person name="Dai G."/>
            <person name="Sun C."/>
            <person name="Schmutz J."/>
            <person name="Leebens-Mack J.H."/>
            <person name="Li F.W."/>
            <person name="Wang L."/>
        </authorList>
    </citation>
    <scope>NUCLEOTIDE SEQUENCE [LARGE SCALE GENOMIC DNA]</scope>
    <source>
        <strain evidence="2">cv. PW_Plant_1</strain>
    </source>
</reference>
<name>A0ACC2ADT9_DIPCM</name>
<organism evidence="1 2">
    <name type="scientific">Diphasiastrum complanatum</name>
    <name type="common">Issler's clubmoss</name>
    <name type="synonym">Lycopodium complanatum</name>
    <dbReference type="NCBI Taxonomy" id="34168"/>
    <lineage>
        <taxon>Eukaryota</taxon>
        <taxon>Viridiplantae</taxon>
        <taxon>Streptophyta</taxon>
        <taxon>Embryophyta</taxon>
        <taxon>Tracheophyta</taxon>
        <taxon>Lycopodiopsida</taxon>
        <taxon>Lycopodiales</taxon>
        <taxon>Lycopodiaceae</taxon>
        <taxon>Lycopodioideae</taxon>
        <taxon>Diphasiastrum</taxon>
    </lineage>
</organism>
<dbReference type="EMBL" id="CM055113">
    <property type="protein sequence ID" value="KAJ7515671.1"/>
    <property type="molecule type" value="Genomic_DNA"/>
</dbReference>
<evidence type="ECO:0000313" key="2">
    <source>
        <dbReference type="Proteomes" id="UP001162992"/>
    </source>
</evidence>
<gene>
    <name evidence="1" type="ORF">O6H91_22G022500</name>
</gene>
<comment type="caution">
    <text evidence="1">The sequence shown here is derived from an EMBL/GenBank/DDBJ whole genome shotgun (WGS) entry which is preliminary data.</text>
</comment>
<dbReference type="Proteomes" id="UP001162992">
    <property type="component" value="Chromosome 22"/>
</dbReference>
<sequence length="502" mass="54042">MMMGNILMTDCRTLSQSVDEYFVWSDPLGNLVYKPMPNGDMLMDFSSVGYKGSDAPFPCAPVIKTLCPSGGDDTDQIQEAIDEVSAMPLDENGLRGTVKLTPGTFNVGSRSIVIEASGVVLQGSGVSETGTVLNAHDLPATILFKIGTYGQIQGVGRPAIISETVPSGSRILIVDCSDGFQVGDKVQVFWPWTDSWIAMMNMTELWGNRHGTLTTIERVVKNIYDNVLILDVPVPFRIDQQYLGGEHVAGVQLIQLPVEKRISNVGIQDLMAVKDATMPYGSGSFLHSVNVEDAWFSNMVVVDFGGNLTARANISGAQATVWLSGSKITVERLNLIRTIPAKSLGPKPFDIALESPAQQILVRDTHVAGDYQIALLTNNGVQGPNVFYNCRSSGKNHAQPHALFATGLLYDNVQMDIEYGTLDFINRGLTGSGAAQGWAVAYGVAYNCSAYAINVLSPPGAYNWALGCNGQSINKDTRVIGLIDPSITSLYEAQLLAASTIF</sequence>
<keyword evidence="2" id="KW-1185">Reference proteome</keyword>
<evidence type="ECO:0000313" key="1">
    <source>
        <dbReference type="EMBL" id="KAJ7515671.1"/>
    </source>
</evidence>